<dbReference type="EMBL" id="CP064954">
    <property type="protein sequence ID" value="QPK79950.1"/>
    <property type="molecule type" value="Genomic_DNA"/>
</dbReference>
<evidence type="ECO:0000256" key="1">
    <source>
        <dbReference type="ARBA" id="ARBA00022603"/>
    </source>
</evidence>
<keyword evidence="1 5" id="KW-0489">Methyltransferase</keyword>
<proteinExistence type="inferred from homology"/>
<protein>
    <recommendedName>
        <fullName evidence="7">Cytosine-specific methyltransferase</fullName>
        <ecNumber evidence="7">2.1.1.37</ecNumber>
    </recommendedName>
</protein>
<dbReference type="PRINTS" id="PR00105">
    <property type="entry name" value="C5METTRFRASE"/>
</dbReference>
<dbReference type="PROSITE" id="PS00094">
    <property type="entry name" value="C5_MTASE_1"/>
    <property type="match status" value="1"/>
</dbReference>
<dbReference type="GO" id="GO:0003677">
    <property type="term" value="F:DNA binding"/>
    <property type="evidence" value="ECO:0007669"/>
    <property type="project" value="TreeGrafter"/>
</dbReference>
<dbReference type="RefSeq" id="WP_165008991.1">
    <property type="nucleotide sequence ID" value="NZ_CP064954.1"/>
</dbReference>
<dbReference type="NCBIfam" id="TIGR00675">
    <property type="entry name" value="dcm"/>
    <property type="match status" value="1"/>
</dbReference>
<dbReference type="PROSITE" id="PS00095">
    <property type="entry name" value="C5_MTASE_2"/>
    <property type="match status" value="1"/>
</dbReference>
<dbReference type="PROSITE" id="PS51679">
    <property type="entry name" value="SAM_MT_C5"/>
    <property type="match status" value="1"/>
</dbReference>
<comment type="catalytic activity">
    <reaction evidence="7">
        <text>a 2'-deoxycytidine in DNA + S-adenosyl-L-methionine = a 5-methyl-2'-deoxycytidine in DNA + S-adenosyl-L-homocysteine + H(+)</text>
        <dbReference type="Rhea" id="RHEA:13681"/>
        <dbReference type="Rhea" id="RHEA-COMP:11369"/>
        <dbReference type="Rhea" id="RHEA-COMP:11370"/>
        <dbReference type="ChEBI" id="CHEBI:15378"/>
        <dbReference type="ChEBI" id="CHEBI:57856"/>
        <dbReference type="ChEBI" id="CHEBI:59789"/>
        <dbReference type="ChEBI" id="CHEBI:85452"/>
        <dbReference type="ChEBI" id="CHEBI:85454"/>
        <dbReference type="EC" id="2.1.1.37"/>
    </reaction>
</comment>
<gene>
    <name evidence="8" type="ORF">G7Y31_04460</name>
</gene>
<evidence type="ECO:0000313" key="8">
    <source>
        <dbReference type="EMBL" id="QPK79950.1"/>
    </source>
</evidence>
<dbReference type="InterPro" id="IPR029063">
    <property type="entry name" value="SAM-dependent_MTases_sf"/>
</dbReference>
<dbReference type="InterPro" id="IPR050390">
    <property type="entry name" value="C5-Methyltransferase"/>
</dbReference>
<evidence type="ECO:0000256" key="3">
    <source>
        <dbReference type="ARBA" id="ARBA00022691"/>
    </source>
</evidence>
<dbReference type="InterPro" id="IPR001525">
    <property type="entry name" value="C5_MeTfrase"/>
</dbReference>
<dbReference type="GO" id="GO:0032259">
    <property type="term" value="P:methylation"/>
    <property type="evidence" value="ECO:0007669"/>
    <property type="project" value="UniProtKB-KW"/>
</dbReference>
<sequence>MGQNYSSIEVCAGAGGQALGLEMAGFDHELLIELESWGTNTLRHNRPEWNVLQADLNEWEPTPEYFGVDLFAGGVPCPPFSVAGKQLGKDDERDLFTRAIELIEQIKPRGVMLENVRGLMEPKFEEYRQEILTRLDKAGYVGEWQLIKAADYGVPQLRPRAILVALKPEDWDNFAWPEKHPEKAPTVGETVGDLMAANGWEGAEAWAKGANKIAPTLVGGSKKHGGPDLGPTRARRAWLEMNVIGTTIADEAPEAGFTGQPRMTPKMLARIQGFPDSWEITGRKTNACRQIGNAFPPPVAEAVGKQIRNAFELTDAQQ</sequence>
<dbReference type="GO" id="GO:0009307">
    <property type="term" value="P:DNA restriction-modification system"/>
    <property type="evidence" value="ECO:0007669"/>
    <property type="project" value="UniProtKB-KW"/>
</dbReference>
<dbReference type="GO" id="GO:0044027">
    <property type="term" value="P:negative regulation of gene expression via chromosomal CpG island methylation"/>
    <property type="evidence" value="ECO:0007669"/>
    <property type="project" value="TreeGrafter"/>
</dbReference>
<dbReference type="CDD" id="cd00315">
    <property type="entry name" value="Cyt_C5_DNA_methylase"/>
    <property type="match status" value="1"/>
</dbReference>
<dbReference type="PANTHER" id="PTHR10629">
    <property type="entry name" value="CYTOSINE-SPECIFIC METHYLTRANSFERASE"/>
    <property type="match status" value="1"/>
</dbReference>
<dbReference type="InterPro" id="IPR018117">
    <property type="entry name" value="C5_DNA_meth_AS"/>
</dbReference>
<dbReference type="InterPro" id="IPR031303">
    <property type="entry name" value="C5_meth_CS"/>
</dbReference>
<evidence type="ECO:0000256" key="4">
    <source>
        <dbReference type="ARBA" id="ARBA00022747"/>
    </source>
</evidence>
<dbReference type="AlphaFoldDB" id="A0A7T0PBX8"/>
<dbReference type="GO" id="GO:0003886">
    <property type="term" value="F:DNA (cytosine-5-)-methyltransferase activity"/>
    <property type="evidence" value="ECO:0007669"/>
    <property type="project" value="UniProtKB-EC"/>
</dbReference>
<dbReference type="SUPFAM" id="SSF53335">
    <property type="entry name" value="S-adenosyl-L-methionine-dependent methyltransferases"/>
    <property type="match status" value="1"/>
</dbReference>
<organism evidence="8 9">
    <name type="scientific">Corynebacterium lizhenjunii</name>
    <dbReference type="NCBI Taxonomy" id="2709394"/>
    <lineage>
        <taxon>Bacteria</taxon>
        <taxon>Bacillati</taxon>
        <taxon>Actinomycetota</taxon>
        <taxon>Actinomycetes</taxon>
        <taxon>Mycobacteriales</taxon>
        <taxon>Corynebacteriaceae</taxon>
        <taxon>Corynebacterium</taxon>
    </lineage>
</organism>
<comment type="similarity">
    <text evidence="5 6">Belongs to the class I-like SAM-binding methyltransferase superfamily. C5-methyltransferase family.</text>
</comment>
<dbReference type="PANTHER" id="PTHR10629:SF52">
    <property type="entry name" value="DNA (CYTOSINE-5)-METHYLTRANSFERASE 1"/>
    <property type="match status" value="1"/>
</dbReference>
<accession>A0A7T0PBX8</accession>
<dbReference type="Gene3D" id="3.90.120.10">
    <property type="entry name" value="DNA Methylase, subunit A, domain 2"/>
    <property type="match status" value="1"/>
</dbReference>
<name>A0A7T0PBX8_9CORY</name>
<evidence type="ECO:0000313" key="9">
    <source>
        <dbReference type="Proteomes" id="UP000594681"/>
    </source>
</evidence>
<keyword evidence="2 5" id="KW-0808">Transferase</keyword>
<feature type="active site" evidence="5">
    <location>
        <position position="77"/>
    </location>
</feature>
<evidence type="ECO:0000256" key="5">
    <source>
        <dbReference type="PROSITE-ProRule" id="PRU01016"/>
    </source>
</evidence>
<keyword evidence="3 5" id="KW-0949">S-adenosyl-L-methionine</keyword>
<dbReference type="EC" id="2.1.1.37" evidence="7"/>
<dbReference type="KEGG" id="cliz:G7Y31_04460"/>
<evidence type="ECO:0000256" key="2">
    <source>
        <dbReference type="ARBA" id="ARBA00022679"/>
    </source>
</evidence>
<evidence type="ECO:0000256" key="7">
    <source>
        <dbReference type="RuleBase" id="RU000417"/>
    </source>
</evidence>
<keyword evidence="4" id="KW-0680">Restriction system</keyword>
<dbReference type="Proteomes" id="UP000594681">
    <property type="component" value="Chromosome"/>
</dbReference>
<evidence type="ECO:0000256" key="6">
    <source>
        <dbReference type="RuleBase" id="RU000416"/>
    </source>
</evidence>
<dbReference type="Gene3D" id="3.40.50.150">
    <property type="entry name" value="Vaccinia Virus protein VP39"/>
    <property type="match status" value="1"/>
</dbReference>
<reference evidence="8 9" key="1">
    <citation type="submission" date="2020-11" db="EMBL/GenBank/DDBJ databases">
        <title>Corynebacterium sp. ZJ-599.</title>
        <authorList>
            <person name="Zhou J."/>
        </authorList>
    </citation>
    <scope>NUCLEOTIDE SEQUENCE [LARGE SCALE GENOMIC DNA]</scope>
    <source>
        <strain evidence="8 9">ZJ-599</strain>
    </source>
</reference>
<keyword evidence="9" id="KW-1185">Reference proteome</keyword>
<dbReference type="Pfam" id="PF00145">
    <property type="entry name" value="DNA_methylase"/>
    <property type="match status" value="1"/>
</dbReference>
<dbReference type="REBASE" id="469506">
    <property type="entry name" value="M.CspZJ599ORF4460P"/>
</dbReference>